<feature type="chain" id="PRO_5021459123" evidence="2">
    <location>
        <begin position="26"/>
        <end position="239"/>
    </location>
</feature>
<keyword evidence="4" id="KW-1185">Reference proteome</keyword>
<evidence type="ECO:0000256" key="1">
    <source>
        <dbReference type="SAM" id="Phobius"/>
    </source>
</evidence>
<reference evidence="3 4" key="1">
    <citation type="journal article" date="2019" name="Sci. Rep.">
        <title>Comparative genomics of chytrid fungi reveal insights into the obligate biotrophic and pathogenic lifestyle of Synchytrium endobioticum.</title>
        <authorList>
            <person name="van de Vossenberg B.T.L.H."/>
            <person name="Warris S."/>
            <person name="Nguyen H.D.T."/>
            <person name="van Gent-Pelzer M.P.E."/>
            <person name="Joly D.L."/>
            <person name="van de Geest H.C."/>
            <person name="Bonants P.J.M."/>
            <person name="Smith D.S."/>
            <person name="Levesque C.A."/>
            <person name="van der Lee T.A.J."/>
        </authorList>
    </citation>
    <scope>NUCLEOTIDE SEQUENCE [LARGE SCALE GENOMIC DNA]</scope>
    <source>
        <strain evidence="3 4">MB42</strain>
    </source>
</reference>
<proteinExistence type="predicted"/>
<dbReference type="Proteomes" id="UP000317494">
    <property type="component" value="Unassembled WGS sequence"/>
</dbReference>
<comment type="caution">
    <text evidence="3">The sequence shown here is derived from an EMBL/GenBank/DDBJ whole genome shotgun (WGS) entry which is preliminary data.</text>
</comment>
<feature type="signal peptide" evidence="2">
    <location>
        <begin position="1"/>
        <end position="25"/>
    </location>
</feature>
<feature type="transmembrane region" description="Helical" evidence="1">
    <location>
        <begin position="49"/>
        <end position="72"/>
    </location>
</feature>
<keyword evidence="2" id="KW-0732">Signal</keyword>
<keyword evidence="1" id="KW-1133">Transmembrane helix</keyword>
<evidence type="ECO:0000313" key="3">
    <source>
        <dbReference type="EMBL" id="TPX54349.1"/>
    </source>
</evidence>
<feature type="transmembrane region" description="Helical" evidence="1">
    <location>
        <begin position="152"/>
        <end position="168"/>
    </location>
</feature>
<organism evidence="3 4">
    <name type="scientific">Synchytrium endobioticum</name>
    <dbReference type="NCBI Taxonomy" id="286115"/>
    <lineage>
        <taxon>Eukaryota</taxon>
        <taxon>Fungi</taxon>
        <taxon>Fungi incertae sedis</taxon>
        <taxon>Chytridiomycota</taxon>
        <taxon>Chytridiomycota incertae sedis</taxon>
        <taxon>Chytridiomycetes</taxon>
        <taxon>Synchytriales</taxon>
        <taxon>Synchytriaceae</taxon>
        <taxon>Synchytrium</taxon>
    </lineage>
</organism>
<dbReference type="VEuPathDB" id="FungiDB:SeMB42_g00303"/>
<gene>
    <name evidence="3" type="ORF">SeMB42_g00303</name>
</gene>
<feature type="transmembrane region" description="Helical" evidence="1">
    <location>
        <begin position="174"/>
        <end position="194"/>
    </location>
</feature>
<keyword evidence="1" id="KW-0472">Membrane</keyword>
<evidence type="ECO:0000256" key="2">
    <source>
        <dbReference type="SAM" id="SignalP"/>
    </source>
</evidence>
<dbReference type="AlphaFoldDB" id="A0A507DRI4"/>
<accession>A0A507DRI4</accession>
<sequence>MSIITKCILLLVLLTVCLTFTAALALPVDSDATHHLEKRSDIGPLSPFALIIIIIFGGSISFVGCWWIGATLKQAYGALRIKNQVMSLSKSSGSSDTHGSAVINPNPTNTETAAAALTTTASHLDPYPHYVVGALSAAGAGYAYSALQDRRLAAIAGGIAVAFFYGGYQLQRGYVTLGYDVGTLASTGLLAVAFPRMMKHRETYSTVMATLGGVSLLGNATKSYQVRTGRPRDMIHTRV</sequence>
<name>A0A507DRI4_9FUNG</name>
<evidence type="ECO:0000313" key="4">
    <source>
        <dbReference type="Proteomes" id="UP000317494"/>
    </source>
</evidence>
<keyword evidence="1" id="KW-0812">Transmembrane</keyword>
<dbReference type="EMBL" id="QEAN01000006">
    <property type="protein sequence ID" value="TPX54349.1"/>
    <property type="molecule type" value="Genomic_DNA"/>
</dbReference>
<protein>
    <submittedName>
        <fullName evidence="3">Uncharacterized protein</fullName>
    </submittedName>
</protein>